<dbReference type="SMART" id="SM00869">
    <property type="entry name" value="Autotransporter"/>
    <property type="match status" value="1"/>
</dbReference>
<dbReference type="EMBL" id="CP155571">
    <property type="protein sequence ID" value="XFO73318.1"/>
    <property type="molecule type" value="Genomic_DNA"/>
</dbReference>
<dbReference type="InterPro" id="IPR012910">
    <property type="entry name" value="Plug_dom"/>
</dbReference>
<dbReference type="SUPFAM" id="SSF103515">
    <property type="entry name" value="Autotransporter"/>
    <property type="match status" value="1"/>
</dbReference>
<dbReference type="PROSITE" id="PS52016">
    <property type="entry name" value="TONB_DEPENDENT_REC_3"/>
    <property type="match status" value="1"/>
</dbReference>
<dbReference type="SUPFAM" id="SSF56935">
    <property type="entry name" value="Porins"/>
    <property type="match status" value="1"/>
</dbReference>
<dbReference type="InterPro" id="IPR037066">
    <property type="entry name" value="Plug_dom_sf"/>
</dbReference>
<dbReference type="PROSITE" id="PS51208">
    <property type="entry name" value="AUTOTRANSPORTER"/>
    <property type="match status" value="1"/>
</dbReference>
<evidence type="ECO:0000259" key="14">
    <source>
        <dbReference type="PROSITE" id="PS51208"/>
    </source>
</evidence>
<evidence type="ECO:0000313" key="16">
    <source>
        <dbReference type="Proteomes" id="UP000216052"/>
    </source>
</evidence>
<keyword evidence="9 10" id="KW-0998">Cell outer membrane</keyword>
<keyword evidence="2 10" id="KW-0813">Transport</keyword>
<dbReference type="Gene3D" id="2.40.170.20">
    <property type="entry name" value="TonB-dependent receptor, beta-barrel domain"/>
    <property type="match status" value="1"/>
</dbReference>
<evidence type="ECO:0000256" key="7">
    <source>
        <dbReference type="ARBA" id="ARBA00023136"/>
    </source>
</evidence>
<keyword evidence="13" id="KW-1133">Transmembrane helix</keyword>
<evidence type="ECO:0000256" key="12">
    <source>
        <dbReference type="SAM" id="MobiDB-lite"/>
    </source>
</evidence>
<evidence type="ECO:0000256" key="9">
    <source>
        <dbReference type="ARBA" id="ARBA00023237"/>
    </source>
</evidence>
<name>A0ABZ3J5L6_SPOA4</name>
<dbReference type="CDD" id="cd01347">
    <property type="entry name" value="ligand_gated_channel"/>
    <property type="match status" value="1"/>
</dbReference>
<dbReference type="Pfam" id="PF13018">
    <property type="entry name" value="ESPR"/>
    <property type="match status" value="1"/>
</dbReference>
<dbReference type="Gene3D" id="2.40.128.130">
    <property type="entry name" value="Autotransporter beta-domain"/>
    <property type="match status" value="1"/>
</dbReference>
<dbReference type="PANTHER" id="PTHR30069:SF29">
    <property type="entry name" value="HEMOGLOBIN AND HEMOGLOBIN-HAPTOGLOBIN-BINDING PROTEIN 1-RELATED"/>
    <property type="match status" value="1"/>
</dbReference>
<dbReference type="Proteomes" id="UP000216052">
    <property type="component" value="Chromosome"/>
</dbReference>
<dbReference type="InterPro" id="IPR000531">
    <property type="entry name" value="Beta-barrel_TonB"/>
</dbReference>
<dbReference type="InterPro" id="IPR036709">
    <property type="entry name" value="Autotransporte_beta_dom_sf"/>
</dbReference>
<dbReference type="Pfam" id="PF07715">
    <property type="entry name" value="Plug"/>
    <property type="match status" value="1"/>
</dbReference>
<evidence type="ECO:0000256" key="3">
    <source>
        <dbReference type="ARBA" id="ARBA00022452"/>
    </source>
</evidence>
<gene>
    <name evidence="15" type="primary">btuB_7</name>
    <name evidence="15" type="ORF">SPACI_034040</name>
</gene>
<feature type="region of interest" description="Disordered" evidence="12">
    <location>
        <begin position="944"/>
        <end position="1001"/>
    </location>
</feature>
<dbReference type="Pfam" id="PF00593">
    <property type="entry name" value="TonB_dep_Rec_b-barrel"/>
    <property type="match status" value="1"/>
</dbReference>
<evidence type="ECO:0000256" key="11">
    <source>
        <dbReference type="RuleBase" id="RU003357"/>
    </source>
</evidence>
<organism evidence="15 16">
    <name type="scientific">Sporomusa acidovorans (strain ATCC 49682 / DSM 3132 / Mol)</name>
    <dbReference type="NCBI Taxonomy" id="1123286"/>
    <lineage>
        <taxon>Bacteria</taxon>
        <taxon>Bacillati</taxon>
        <taxon>Bacillota</taxon>
        <taxon>Negativicutes</taxon>
        <taxon>Selenomonadales</taxon>
        <taxon>Sporomusaceae</taxon>
        <taxon>Sporomusa</taxon>
    </lineage>
</organism>
<keyword evidence="7 10" id="KW-0472">Membrane</keyword>
<evidence type="ECO:0000256" key="6">
    <source>
        <dbReference type="ARBA" id="ARBA00023077"/>
    </source>
</evidence>
<dbReference type="InterPro" id="IPR039426">
    <property type="entry name" value="TonB-dep_rcpt-like"/>
</dbReference>
<evidence type="ECO:0000256" key="1">
    <source>
        <dbReference type="ARBA" id="ARBA00004571"/>
    </source>
</evidence>
<keyword evidence="4 10" id="KW-0812">Transmembrane</keyword>
<dbReference type="Gene3D" id="2.170.130.10">
    <property type="entry name" value="TonB-dependent receptor, plug domain"/>
    <property type="match status" value="1"/>
</dbReference>
<sequence length="1707" mass="184491">MNRIYKVIWNRSRACWQVVSELAKNNGRVKSHRCRSRRERETLDSMLACRQLAAALAVTLACSLGLAVALAAAAETNATGNLYYGDPGGYPVFATKDTLNTNMGGQYQTVYNYASYLGTYNFTLVKGASGTGASELTVGQVVQSGPAGKTISGKAYPGWAAILGYSKICLKLADGTYADATSYANTGAILDAINTDYWLNPKYAQEIAAAFSSGDLSKLTHLPLFYGLTADGQYELLGSRTIAGSMTNSITQTGTSSYGSVTVNAGDTWRPLDRVKLTTVVSGQYTLHNSVQVGTDGTITNVGYSSPDTFVNLTTGKTMPFAADRKATAGTTVDINNGESPLTGSSSTTYIKVDNLTVGTGGTIDLAYLNTSGSNPLVLQTTSYNKNRTILAENASLADGTVLHFGSYIGVDLAGQSNKTTSLYKFGARGMDQLFVTYATTPDSKAKVYLELGYVGGLTQATQGVATRQTSEYPVFFGILNGAENFTVEGRTTLADGIFSQYQITPVVSRYDNYFTDPANSSLKTGTAWYLDSYSWINLGTASESGRSAADNSVITNNLWKSNYLNMFRRVGSLHRPGFIGERVAMLGDSAPAATNSTPAGGTGTPATGAAASRTLGIVAYPVKEEDQKENAWAEVWHGKYQSSSGYGRRVDQSYNGLQAGYDKLLNHDIHGGKVYTGFFLSKVDGKSNTASGGGDQDSQGLGLYASWVGHNGHYLDAAVMASRLTDKYHLTGNTGSGLGRISGDYSTWACGLGLQYGYQSPVTQQGWYWEPSAALFLGRTNGVSYSLSNDLGISRDSAASATGRLGLKVGKQLAGGKGSVYAGVAALHEFAGGTGLHAFFGNQTMALATASGQDTWWEWSLGGNWKLSPTGVFNLDLNKTTGGDGSDWKVSGGLNWTWGGFWSGGQAAPKDQAVAAAAGGGLRGEAPRGSTALIVGEAPTAAVPAQPAPAATAAQPPAGSPDSQDTTAPLAADGRQPAGETPAASTVPSQPAADRPAGAAAAVDSGEYTFAPVTVEAARPAWESQLSPGQVSVVYPEHFAGEQKDLPDLLDRVPGLFVQRVSGDGHYTVARVRGSTGAQVAVYVDGVLMNLNGEAAVNLSTIPVDNVERIEVYRGYVPARFSGSPLGGVINIVTKKPKTVGGTITQGIKSYGGYTGTYQFTAPAGNGSLLFTWQRDIWGGDFPFTVSPSNRTITTEYGDVNRRSNGYQNENGMAKWQDDHWTVKAAWKDLHEELPRAVDTLQSTGEPGMGGSSGGYTEYFHKGYYDAEQDIRQREFQIGRRDTAGSLDWGWKAYYLNQKKDYRNTGIYKYGADTGTDVDKKYDYIPGFLWTKFDSDKWGFNLNGSLKMGGSHLVEVNFDYSNESLDADGSHWTDWNQSAWVKNWNRQYIHHYKIQEYHLTLQDSITLNQAGDFKLTPVLRADRVVMSTMAANDKKWQYSGAAALQKQLDEHWSVRTNWGTYNRHPNFYELFGDGATIAPNEQAAKFFDLDGQGTWESGHQFDFSVNWQGKLARADTGTSLTWFQRRSRNQFALWQPNVPNAPGSYFPMDDARVHGLELTHTMKWRRVSLDLSGTWQKSEYTDNTMGGILNGRKSVISYTPEWAWNARLDYLFPGDKLDAFAEYHYTGKQFTGTNTDKDYDTYLDALATVNLGAKYSFGNGWKLTAGVDDIFNKGYEARQLNNGAYSSTRAYPLPGRMYYATMEYKF</sequence>
<evidence type="ECO:0000256" key="13">
    <source>
        <dbReference type="SAM" id="Phobius"/>
    </source>
</evidence>
<dbReference type="InterPro" id="IPR024973">
    <property type="entry name" value="ESPR"/>
</dbReference>
<evidence type="ECO:0000256" key="4">
    <source>
        <dbReference type="ARBA" id="ARBA00022692"/>
    </source>
</evidence>
<dbReference type="InterPro" id="IPR006315">
    <property type="entry name" value="OM_autotransptr_brl_dom"/>
</dbReference>
<evidence type="ECO:0000256" key="2">
    <source>
        <dbReference type="ARBA" id="ARBA00022448"/>
    </source>
</evidence>
<keyword evidence="16" id="KW-1185">Reference proteome</keyword>
<protein>
    <submittedName>
        <fullName evidence="15">Vitamin B12 transporter BtuB</fullName>
    </submittedName>
</protein>
<dbReference type="PRINTS" id="PR01484">
    <property type="entry name" value="PRTACTNFAMLY"/>
</dbReference>
<keyword evidence="6 11" id="KW-0798">TonB box</keyword>
<dbReference type="Pfam" id="PF03797">
    <property type="entry name" value="Autotransporter"/>
    <property type="match status" value="1"/>
</dbReference>
<comment type="similarity">
    <text evidence="10 11">Belongs to the TonB-dependent receptor family.</text>
</comment>
<dbReference type="InterPro" id="IPR036942">
    <property type="entry name" value="Beta-barrel_TonB_sf"/>
</dbReference>
<comment type="subcellular location">
    <subcellularLocation>
        <location evidence="1 10">Cell outer membrane</location>
        <topology evidence="1 10">Multi-pass membrane protein</topology>
    </subcellularLocation>
</comment>
<evidence type="ECO:0000256" key="5">
    <source>
        <dbReference type="ARBA" id="ARBA00022729"/>
    </source>
</evidence>
<dbReference type="InterPro" id="IPR005546">
    <property type="entry name" value="Autotransporte_beta"/>
</dbReference>
<proteinExistence type="inferred from homology"/>
<reference evidence="15" key="1">
    <citation type="submission" date="2024-05" db="EMBL/GenBank/DDBJ databases">
        <title>Isolation and characterization of Sporomusa carbonis sp. nov., a carboxydotrophic hydrogenogen in the genus of Sporomusa isolated from a charcoal burning pile.</title>
        <authorList>
            <person name="Boeer T."/>
            <person name="Rosenbaum F."/>
            <person name="Eysell L."/>
            <person name="Mueller V."/>
            <person name="Daniel R."/>
            <person name="Poehlein A."/>
        </authorList>
    </citation>
    <scope>NUCLEOTIDE SEQUENCE [LARGE SCALE GENOMIC DNA]</scope>
    <source>
        <strain evidence="15">DSM 3132</strain>
    </source>
</reference>
<keyword evidence="8" id="KW-0675">Receptor</keyword>
<evidence type="ECO:0000256" key="8">
    <source>
        <dbReference type="ARBA" id="ARBA00023170"/>
    </source>
</evidence>
<dbReference type="InterPro" id="IPR003991">
    <property type="entry name" value="Pertactin_virulence_factor"/>
</dbReference>
<feature type="domain" description="Autotransporter" evidence="14">
    <location>
        <begin position="625"/>
        <end position="899"/>
    </location>
</feature>
<keyword evidence="3 10" id="KW-1134">Transmembrane beta strand</keyword>
<dbReference type="NCBIfam" id="TIGR01414">
    <property type="entry name" value="autotrans_barl"/>
    <property type="match status" value="1"/>
</dbReference>
<accession>A0ABZ3J5L6</accession>
<keyword evidence="5" id="KW-0732">Signal</keyword>
<evidence type="ECO:0000313" key="15">
    <source>
        <dbReference type="EMBL" id="XFO73318.1"/>
    </source>
</evidence>
<dbReference type="PANTHER" id="PTHR30069">
    <property type="entry name" value="TONB-DEPENDENT OUTER MEMBRANE RECEPTOR"/>
    <property type="match status" value="1"/>
</dbReference>
<feature type="compositionally biased region" description="Low complexity" evidence="12">
    <location>
        <begin position="944"/>
        <end position="958"/>
    </location>
</feature>
<feature type="transmembrane region" description="Helical" evidence="13">
    <location>
        <begin position="52"/>
        <end position="74"/>
    </location>
</feature>
<evidence type="ECO:0000256" key="10">
    <source>
        <dbReference type="PROSITE-ProRule" id="PRU01360"/>
    </source>
</evidence>